<dbReference type="Pfam" id="PF02416">
    <property type="entry name" value="TatA_B_E"/>
    <property type="match status" value="1"/>
</dbReference>
<sequence>MPSISLTELALLSTLLVVFFGSRKLPEFIKGVADGVKQFKTQVSKQ</sequence>
<dbReference type="STRING" id="1618342.UY40_C0004G0012"/>
<keyword evidence="6" id="KW-0811">Translocation</keyword>
<evidence type="ECO:0000313" key="9">
    <source>
        <dbReference type="Proteomes" id="UP000034119"/>
    </source>
</evidence>
<dbReference type="GO" id="GO:0016020">
    <property type="term" value="C:membrane"/>
    <property type="evidence" value="ECO:0007669"/>
    <property type="project" value="UniProtKB-ARBA"/>
</dbReference>
<keyword evidence="2" id="KW-0813">Transport</keyword>
<reference evidence="8 9" key="1">
    <citation type="journal article" date="2015" name="Nature">
        <title>rRNA introns, odd ribosomes, and small enigmatic genomes across a large radiation of phyla.</title>
        <authorList>
            <person name="Brown C.T."/>
            <person name="Hug L.A."/>
            <person name="Thomas B.C."/>
            <person name="Sharon I."/>
            <person name="Castelle C.J."/>
            <person name="Singh A."/>
            <person name="Wilkins M.J."/>
            <person name="Williams K.H."/>
            <person name="Banfield J.F."/>
        </authorList>
    </citation>
    <scope>NUCLEOTIDE SEQUENCE [LARGE SCALE GENOMIC DNA]</scope>
</reference>
<comment type="caution">
    <text evidence="8">The sequence shown here is derived from an EMBL/GenBank/DDBJ whole genome shotgun (WGS) entry which is preliminary data.</text>
</comment>
<evidence type="ECO:0000256" key="6">
    <source>
        <dbReference type="ARBA" id="ARBA00023010"/>
    </source>
</evidence>
<keyword evidence="3" id="KW-0812">Transmembrane</keyword>
<evidence type="ECO:0000256" key="5">
    <source>
        <dbReference type="ARBA" id="ARBA00022989"/>
    </source>
</evidence>
<dbReference type="Proteomes" id="UP000034119">
    <property type="component" value="Unassembled WGS sequence"/>
</dbReference>
<evidence type="ECO:0000256" key="1">
    <source>
        <dbReference type="ARBA" id="ARBA00004167"/>
    </source>
</evidence>
<comment type="subcellular location">
    <subcellularLocation>
        <location evidence="1">Membrane</location>
        <topology evidence="1">Single-pass membrane protein</topology>
    </subcellularLocation>
</comment>
<keyword evidence="4" id="KW-0653">Protein transport</keyword>
<evidence type="ECO:0008006" key="10">
    <source>
        <dbReference type="Google" id="ProtNLM"/>
    </source>
</evidence>
<gene>
    <name evidence="8" type="ORF">UY40_C0004G0012</name>
</gene>
<evidence type="ECO:0000256" key="3">
    <source>
        <dbReference type="ARBA" id="ARBA00022692"/>
    </source>
</evidence>
<dbReference type="Gene3D" id="1.20.5.3310">
    <property type="match status" value="1"/>
</dbReference>
<dbReference type="InterPro" id="IPR003369">
    <property type="entry name" value="TatA/B/E"/>
</dbReference>
<keyword evidence="7" id="KW-0472">Membrane</keyword>
<proteinExistence type="predicted"/>
<dbReference type="AlphaFoldDB" id="A0A0G1VHL1"/>
<evidence type="ECO:0000256" key="7">
    <source>
        <dbReference type="ARBA" id="ARBA00023136"/>
    </source>
</evidence>
<name>A0A0G1VHL1_9BACT</name>
<dbReference type="EMBL" id="LCPW01000004">
    <property type="protein sequence ID" value="KKW06028.1"/>
    <property type="molecule type" value="Genomic_DNA"/>
</dbReference>
<protein>
    <recommendedName>
        <fullName evidence="10">Sec-independent protein translocase protein TatA</fullName>
    </recommendedName>
</protein>
<organism evidence="8 9">
    <name type="scientific">candidate division CPR1 bacterium GW2011_GWC1_49_13</name>
    <dbReference type="NCBI Taxonomy" id="1618342"/>
    <lineage>
        <taxon>Bacteria</taxon>
        <taxon>candidate division CPR1</taxon>
    </lineage>
</organism>
<evidence type="ECO:0000256" key="2">
    <source>
        <dbReference type="ARBA" id="ARBA00022448"/>
    </source>
</evidence>
<evidence type="ECO:0000256" key="4">
    <source>
        <dbReference type="ARBA" id="ARBA00022927"/>
    </source>
</evidence>
<dbReference type="GO" id="GO:0015031">
    <property type="term" value="P:protein transport"/>
    <property type="evidence" value="ECO:0007669"/>
    <property type="project" value="UniProtKB-KW"/>
</dbReference>
<evidence type="ECO:0000313" key="8">
    <source>
        <dbReference type="EMBL" id="KKW06028.1"/>
    </source>
</evidence>
<accession>A0A0G1VHL1</accession>
<keyword evidence="5" id="KW-1133">Transmembrane helix</keyword>